<dbReference type="InterPro" id="IPR026444">
    <property type="entry name" value="Secre_tail"/>
</dbReference>
<proteinExistence type="predicted"/>
<dbReference type="NCBIfam" id="TIGR04183">
    <property type="entry name" value="Por_Secre_tail"/>
    <property type="match status" value="1"/>
</dbReference>
<evidence type="ECO:0000259" key="1">
    <source>
        <dbReference type="Pfam" id="PF18962"/>
    </source>
</evidence>
<organism evidence="2">
    <name type="scientific">marine metagenome</name>
    <dbReference type="NCBI Taxonomy" id="408172"/>
    <lineage>
        <taxon>unclassified sequences</taxon>
        <taxon>metagenomes</taxon>
        <taxon>ecological metagenomes</taxon>
    </lineage>
</organism>
<reference evidence="2" key="1">
    <citation type="submission" date="2018-05" db="EMBL/GenBank/DDBJ databases">
        <authorList>
            <person name="Lanie J.A."/>
            <person name="Ng W.-L."/>
            <person name="Kazmierczak K.M."/>
            <person name="Andrzejewski T.M."/>
            <person name="Davidsen T.M."/>
            <person name="Wayne K.J."/>
            <person name="Tettelin H."/>
            <person name="Glass J.I."/>
            <person name="Rusch D."/>
            <person name="Podicherti R."/>
            <person name="Tsui H.-C.T."/>
            <person name="Winkler M.E."/>
        </authorList>
    </citation>
    <scope>NUCLEOTIDE SEQUENCE</scope>
</reference>
<dbReference type="EMBL" id="UINC01050465">
    <property type="protein sequence ID" value="SVB63456.1"/>
    <property type="molecule type" value="Genomic_DNA"/>
</dbReference>
<accession>A0A382FK45</accession>
<name>A0A382FK45_9ZZZZ</name>
<evidence type="ECO:0000313" key="2">
    <source>
        <dbReference type="EMBL" id="SVB63456.1"/>
    </source>
</evidence>
<dbReference type="AlphaFoldDB" id="A0A382FK45"/>
<dbReference type="SUPFAM" id="SSF51126">
    <property type="entry name" value="Pectin lyase-like"/>
    <property type="match status" value="1"/>
</dbReference>
<feature type="domain" description="Secretion system C-terminal sorting" evidence="1">
    <location>
        <begin position="403"/>
        <end position="478"/>
    </location>
</feature>
<dbReference type="Pfam" id="PF18962">
    <property type="entry name" value="Por_Secre_tail"/>
    <property type="match status" value="1"/>
</dbReference>
<gene>
    <name evidence="2" type="ORF">METZ01_LOCUS216310</name>
</gene>
<sequence length="481" mass="52358">MKNTLIVMFFLAVASSGLMATDIFVQPGENTITAALATAEAGDKLVLVQEGVYSNDPLFVYKPITIAAYDGLATKPVVSFLYSTDTTDSIFALLERTLVFTYASMTLEGVEFTMESDFDHGLPTRMFRNRAYKDVNWKFTDCLFRDASQATMSITGVLDSFVVADGSWHYDGIDYIDNDGVIVDGDTVAQMDVQGVLDTLIIDNCVFNNFLLGGPKINHKPGHGRGVYSYIQFTNNTVSNTDHHTIQFGMRDVDEGSDNSLYGTAVIDHNTIHGVAPTTTNRNAITLKFVNSASTIMNTTITDVGNQVINIQESDAVLVDYCNWYNSGSGPVQQWTDGGHNLQVDPLFADASANDFTLLTGSPLIGAGSDGSNIGDPRWPTSVVSVDDDSRIIIDGYSLRQNYPNPFNPVTEITFALPIAGNISLRVFNMLAQEVALIASGNYPAGLHTVSFNAVELPSGIYFYTLTSDGVTITRKMILMK</sequence>
<dbReference type="InterPro" id="IPR011050">
    <property type="entry name" value="Pectin_lyase_fold/virulence"/>
</dbReference>
<protein>
    <recommendedName>
        <fullName evidence="1">Secretion system C-terminal sorting domain-containing protein</fullName>
    </recommendedName>
</protein>